<keyword evidence="6" id="KW-0464">Manganese</keyword>
<dbReference type="EMBL" id="CADCUG010000108">
    <property type="protein sequence ID" value="CAA9343031.1"/>
    <property type="molecule type" value="Genomic_DNA"/>
</dbReference>
<evidence type="ECO:0000256" key="6">
    <source>
        <dbReference type="ARBA" id="ARBA00023211"/>
    </source>
</evidence>
<dbReference type="AlphaFoldDB" id="A0A6J4LWW4"/>
<dbReference type="InterPro" id="IPR039121">
    <property type="entry name" value="NUDT19"/>
</dbReference>
<dbReference type="PROSITE" id="PS51462">
    <property type="entry name" value="NUDIX"/>
    <property type="match status" value="1"/>
</dbReference>
<evidence type="ECO:0000256" key="2">
    <source>
        <dbReference type="ARBA" id="ARBA00001946"/>
    </source>
</evidence>
<reference evidence="8" key="1">
    <citation type="submission" date="2020-02" db="EMBL/GenBank/DDBJ databases">
        <authorList>
            <person name="Meier V. D."/>
        </authorList>
    </citation>
    <scope>NUCLEOTIDE SEQUENCE</scope>
    <source>
        <strain evidence="8">AVDCRST_MAG29</strain>
    </source>
</reference>
<dbReference type="InterPro" id="IPR000086">
    <property type="entry name" value="NUDIX_hydrolase_dom"/>
</dbReference>
<sequence length="271" mass="29353">MRCPLPVSLLDSALAYESGQRTPAPPRDAATVVLLRDAPVGVECYLLRRRASMAFAAGMYVFPGGGVDPHDAHEVPWAGPAPQSWADRLSCSTSLARALVCAAVRETFEEAGVLLAGPAPGEVADLVGEDWEEDRAALAEGRMSLPELLQRRELLLRTDLLAAWTHWITPVFEPRRYDTRFFVAVLPAGQHARDVSTESDQVAWIAPADALARADAGDLALMPPTRITLTEMAQLSTADEALQVARTRRIAPVLPRAVCDGDGLWLDTELP</sequence>
<dbReference type="PANTHER" id="PTHR12318">
    <property type="entry name" value="TESTOSTERONE-REGULATED PROTEIN RP2"/>
    <property type="match status" value="1"/>
</dbReference>
<keyword evidence="5" id="KW-0460">Magnesium</keyword>
<evidence type="ECO:0000256" key="5">
    <source>
        <dbReference type="ARBA" id="ARBA00022842"/>
    </source>
</evidence>
<dbReference type="SUPFAM" id="SSF55811">
    <property type="entry name" value="Nudix"/>
    <property type="match status" value="1"/>
</dbReference>
<name>A0A6J4LWW4_9ACTN</name>
<comment type="cofactor">
    <cofactor evidence="2">
        <name>Mg(2+)</name>
        <dbReference type="ChEBI" id="CHEBI:18420"/>
    </cofactor>
</comment>
<keyword evidence="3" id="KW-0479">Metal-binding</keyword>
<protein>
    <recommendedName>
        <fullName evidence="7">Nudix hydrolase domain-containing protein</fullName>
    </recommendedName>
</protein>
<organism evidence="8">
    <name type="scientific">uncultured Nocardioidaceae bacterium</name>
    <dbReference type="NCBI Taxonomy" id="253824"/>
    <lineage>
        <taxon>Bacteria</taxon>
        <taxon>Bacillati</taxon>
        <taxon>Actinomycetota</taxon>
        <taxon>Actinomycetes</taxon>
        <taxon>Propionibacteriales</taxon>
        <taxon>Nocardioidaceae</taxon>
        <taxon>environmental samples</taxon>
    </lineage>
</organism>
<dbReference type="CDD" id="cd18870">
    <property type="entry name" value="NUDIX_AcylCoAdiphos_Nudt19"/>
    <property type="match status" value="1"/>
</dbReference>
<evidence type="ECO:0000256" key="4">
    <source>
        <dbReference type="ARBA" id="ARBA00022801"/>
    </source>
</evidence>
<keyword evidence="4" id="KW-0378">Hydrolase</keyword>
<gene>
    <name evidence="8" type="ORF">AVDCRST_MAG29-1707</name>
</gene>
<evidence type="ECO:0000259" key="7">
    <source>
        <dbReference type="PROSITE" id="PS51462"/>
    </source>
</evidence>
<evidence type="ECO:0000256" key="3">
    <source>
        <dbReference type="ARBA" id="ARBA00022723"/>
    </source>
</evidence>
<accession>A0A6J4LWW4</accession>
<dbReference type="Gene3D" id="3.90.79.10">
    <property type="entry name" value="Nucleoside Triphosphate Pyrophosphohydrolase"/>
    <property type="match status" value="1"/>
</dbReference>
<proteinExistence type="predicted"/>
<evidence type="ECO:0000313" key="8">
    <source>
        <dbReference type="EMBL" id="CAA9343031.1"/>
    </source>
</evidence>
<dbReference type="PANTHER" id="PTHR12318:SF0">
    <property type="entry name" value="ACYL-COENZYME A DIPHOSPHATASE NUDT19"/>
    <property type="match status" value="1"/>
</dbReference>
<dbReference type="GO" id="GO:0046872">
    <property type="term" value="F:metal ion binding"/>
    <property type="evidence" value="ECO:0007669"/>
    <property type="project" value="UniProtKB-KW"/>
</dbReference>
<dbReference type="GO" id="GO:0016818">
    <property type="term" value="F:hydrolase activity, acting on acid anhydrides, in phosphorus-containing anhydrides"/>
    <property type="evidence" value="ECO:0007669"/>
    <property type="project" value="InterPro"/>
</dbReference>
<feature type="domain" description="Nudix hydrolase" evidence="7">
    <location>
        <begin position="25"/>
        <end position="227"/>
    </location>
</feature>
<dbReference type="InterPro" id="IPR015797">
    <property type="entry name" value="NUDIX_hydrolase-like_dom_sf"/>
</dbReference>
<comment type="cofactor">
    <cofactor evidence="1">
        <name>Mn(2+)</name>
        <dbReference type="ChEBI" id="CHEBI:29035"/>
    </cofactor>
</comment>
<evidence type="ECO:0000256" key="1">
    <source>
        <dbReference type="ARBA" id="ARBA00001936"/>
    </source>
</evidence>